<dbReference type="STRING" id="847.BRW83_0094"/>
<dbReference type="PANTHER" id="PTHR42954:SF2">
    <property type="entry name" value="FE(2+) TRANSPORT PROTEIN A"/>
    <property type="match status" value="1"/>
</dbReference>
<evidence type="ECO:0000256" key="1">
    <source>
        <dbReference type="ARBA" id="ARBA00023004"/>
    </source>
</evidence>
<dbReference type="RefSeq" id="WP_005882561.1">
    <property type="nucleotide sequence ID" value="NZ_CP019430.1"/>
</dbReference>
<protein>
    <submittedName>
        <fullName evidence="3">FeoA domain protein</fullName>
    </submittedName>
</protein>
<keyword evidence="1" id="KW-0408">Iron</keyword>
<sequence>MGLALLKNLSAPVDTPIDNLAQLKKGDSAIIIGFADDEETLFMKTRLQELGFLPGEKIVVHAEAFPGRDPMAIRVGNSIFALRRSEAEKIRIVQASNDAD</sequence>
<dbReference type="InterPro" id="IPR008988">
    <property type="entry name" value="Transcriptional_repressor_C"/>
</dbReference>
<evidence type="ECO:0000259" key="2">
    <source>
        <dbReference type="SMART" id="SM00899"/>
    </source>
</evidence>
<dbReference type="GeneID" id="77134006"/>
<dbReference type="eggNOG" id="COG1918">
    <property type="taxonomic scope" value="Bacteria"/>
</dbReference>
<name>C3XCM8_OXAFO</name>
<dbReference type="HOGENOM" id="CLU_150646_1_1_4"/>
<evidence type="ECO:0000313" key="3">
    <source>
        <dbReference type="EMBL" id="EEO30954.1"/>
    </source>
</evidence>
<dbReference type="AlphaFoldDB" id="C3XCM8"/>
<dbReference type="GO" id="GO:0046914">
    <property type="term" value="F:transition metal ion binding"/>
    <property type="evidence" value="ECO:0007669"/>
    <property type="project" value="InterPro"/>
</dbReference>
<dbReference type="Pfam" id="PF04023">
    <property type="entry name" value="FeoA"/>
    <property type="match status" value="1"/>
</dbReference>
<dbReference type="SMART" id="SM00899">
    <property type="entry name" value="FeoA"/>
    <property type="match status" value="1"/>
</dbReference>
<dbReference type="SUPFAM" id="SSF50037">
    <property type="entry name" value="C-terminal domain of transcriptional repressors"/>
    <property type="match status" value="1"/>
</dbReference>
<accession>C3XCM8</accession>
<dbReference type="PANTHER" id="PTHR42954">
    <property type="entry name" value="FE(2+) TRANSPORT PROTEIN A"/>
    <property type="match status" value="1"/>
</dbReference>
<organism evidence="3 4">
    <name type="scientific">Oxalobacter formigenes OXCC13</name>
    <dbReference type="NCBI Taxonomy" id="556269"/>
    <lineage>
        <taxon>Bacteria</taxon>
        <taxon>Pseudomonadati</taxon>
        <taxon>Pseudomonadota</taxon>
        <taxon>Betaproteobacteria</taxon>
        <taxon>Burkholderiales</taxon>
        <taxon>Oxalobacteraceae</taxon>
        <taxon>Oxalobacter</taxon>
    </lineage>
</organism>
<reference evidence="3 4" key="1">
    <citation type="submission" date="2009-02" db="EMBL/GenBank/DDBJ databases">
        <title>The Genome Sequence of Oxalobacter formigenes OXCC13.</title>
        <authorList>
            <consortium name="The Broad Institute Genome Sequencing Platform"/>
            <person name="Ward D."/>
            <person name="Young S.K."/>
            <person name="Kodira C.D."/>
            <person name="Zeng Q."/>
            <person name="Koehrsen M."/>
            <person name="Alvarado L."/>
            <person name="Berlin A."/>
            <person name="Borenstein D."/>
            <person name="Chen Z."/>
            <person name="Engels R."/>
            <person name="Freedman E."/>
            <person name="Gellesch M."/>
            <person name="Goldberg J."/>
            <person name="Griggs A."/>
            <person name="Gujja S."/>
            <person name="Heiman D."/>
            <person name="Hepburn T."/>
            <person name="Howarth C."/>
            <person name="Jen D."/>
            <person name="Larson L."/>
            <person name="Lewis B."/>
            <person name="Mehta T."/>
            <person name="Park D."/>
            <person name="Pearson M."/>
            <person name="Roberts A."/>
            <person name="Saif S."/>
            <person name="Shea T."/>
            <person name="Shenoy N."/>
            <person name="Sisk P."/>
            <person name="Stolte C."/>
            <person name="Sykes S."/>
            <person name="Walk T."/>
            <person name="White J."/>
            <person name="Yandava C."/>
            <person name="Allison M.J."/>
            <person name="Lander E."/>
            <person name="Nusbaum C."/>
            <person name="Galagan J."/>
            <person name="Birren B."/>
        </authorList>
    </citation>
    <scope>NUCLEOTIDE SEQUENCE [LARGE SCALE GENOMIC DNA]</scope>
    <source>
        <strain evidence="3 4">OXCC13</strain>
    </source>
</reference>
<gene>
    <name evidence="3" type="ORF">OFBG_01982</name>
</gene>
<evidence type="ECO:0000313" key="4">
    <source>
        <dbReference type="Proteomes" id="UP000005089"/>
    </source>
</evidence>
<dbReference type="Proteomes" id="UP000005089">
    <property type="component" value="Unassembled WGS sequence"/>
</dbReference>
<dbReference type="Gene3D" id="2.30.30.90">
    <property type="match status" value="1"/>
</dbReference>
<dbReference type="OrthoDB" id="559009at2"/>
<dbReference type="EMBL" id="GG658170">
    <property type="protein sequence ID" value="EEO30954.1"/>
    <property type="molecule type" value="Genomic_DNA"/>
</dbReference>
<proteinExistence type="predicted"/>
<dbReference type="InterPro" id="IPR007167">
    <property type="entry name" value="Fe-transptr_FeoA-like"/>
</dbReference>
<dbReference type="InterPro" id="IPR038157">
    <property type="entry name" value="FeoA_core_dom"/>
</dbReference>
<dbReference type="InterPro" id="IPR052713">
    <property type="entry name" value="FeoA"/>
</dbReference>
<keyword evidence="4" id="KW-1185">Reference proteome</keyword>
<feature type="domain" description="Ferrous iron transporter FeoA-like" evidence="2">
    <location>
        <begin position="18"/>
        <end position="94"/>
    </location>
</feature>